<dbReference type="InParanoid" id="A0A078AUT6"/>
<feature type="region of interest" description="Disordered" evidence="2">
    <location>
        <begin position="880"/>
        <end position="928"/>
    </location>
</feature>
<dbReference type="PROSITE" id="PS51204">
    <property type="entry name" value="HSA"/>
    <property type="match status" value="1"/>
</dbReference>
<feature type="compositionally biased region" description="Polar residues" evidence="2">
    <location>
        <begin position="908"/>
        <end position="917"/>
    </location>
</feature>
<protein>
    <recommendedName>
        <fullName evidence="3">HSA domain-containing protein</fullName>
    </recommendedName>
</protein>
<feature type="compositionally biased region" description="Low complexity" evidence="2">
    <location>
        <begin position="1"/>
        <end position="14"/>
    </location>
</feature>
<feature type="compositionally biased region" description="Basic and acidic residues" evidence="2">
    <location>
        <begin position="619"/>
        <end position="643"/>
    </location>
</feature>
<feature type="coiled-coil region" evidence="1">
    <location>
        <begin position="258"/>
        <end position="301"/>
    </location>
</feature>
<feature type="compositionally biased region" description="Low complexity" evidence="2">
    <location>
        <begin position="72"/>
        <end position="84"/>
    </location>
</feature>
<feature type="domain" description="HSA" evidence="3">
    <location>
        <begin position="205"/>
        <end position="278"/>
    </location>
</feature>
<proteinExistence type="predicted"/>
<sequence length="1392" mass="161783">MADQNQYQNQQQQQHRPAGINPQGMPMQRQQTMQGQMPMMKQGQPTNMPPQGMPMMSQGQQMQMRQAMPPIQGQQVPGQQLAQGIPGGAPLPTQGSQIPAYPPVMYIPKQQQQSMPLNPQQMAQTRPAGDRPEQLQQYQVSSQEQQRRQQNDLQIRQNMNKFIKEEIPQFHYSQLPQSLDDLYAIKQNSIFKAIFNQHQYGGKRGKKPDEPQVKANHNDFLLAEMTNMAIDFQEEGLYRRVLTLKCAKEAQRYIVQKKEAIKAKIREEQEKILREQQREENEKLEKERQEQQNQQQQAVIDEILIPDNPSLIIKDSLNSLFRMDSVIPNNDNNMNDAFVDPFFDNNQDNEMMMMNDNFGDSNIMFQDNMNLHADIEPSDLGKLDDIALPIEDIVVPLIDMKIDMKLEQLEVVQQDGKEAKKVSDFQVKMGDVITDISEEVALPDKDALDGIDLFYQISDLSLDNEQDLENEFNKSLSAQQHIHELANQVINNKLQKYKDILINDANVRKDKKKRKQQLKELFQSNQKQADLGPLIDPSNIEGFFNTDQNFGLASTLNQNRNLQGQFQIQQDAPIPLLVPVELDQSYKKKEVQVLQQDDIFYQGFDEETDLGDQMTYENLEKEEEKRKKREKQEKQKPIARPDSENPYSDDDQDFFETVPEPQGCQYYEFFIKITNEKNRRALLSQFNQNKQRLYESDNFLFPDKNYKMAQKNLMLKQNLNPQVQLDQEVIKQFYKTFPSKKPPNNLEQAFIFWYASILGDEWRIVSDVLNYHPFTKGFLRESDEVMRIFYLINEQLTLFYHPKIAIDPWRVTGLPLLINQRPPSLLNSVHQSCLIHQNNLKAFQESIVKSKFKFRITLGLNQNKNLVIISTKVIQEHSAVSQNDQEEFKQEKTSILTKRPPSPYANLDQDQSDQIQQTKKESSEGQIPTEALDEVIKQQLNYQQQMNERFQQRLSLQVNETNRQIQEGASGAQISFYQYYDKLYQPPMKRRKIQDVSQLNQQKQQKYQRTSRNFIDISKISPNDRNTPLMNALSLKASDGQEYYQKSIFQKNTTIYWISYLLKKLYQQEKEHVMKSRNSEPPIIEQVDLNTKYILSKRVMKQSEECAKIQRAYQKGMVLLTQEEKDSSERIKNINESLSNYQVETTVAGIDMVGDIWGGNTIFHYDQKTAINQLITETDSAERHPEYIKQTWEKKWEMMDCYWFQQHKHLSPNEKKKDPSSKYLEQFYNANQQPSGMSSDAYAQYLQQQRMNRMPPTAGAPGGKPEDTQAAMQHRPGQGPPNPQMNMMIPIDQQGGGGAAGGTGGQPNPNQQPNINLMRSQQQIHQQQQLQRQASDLLRQQQIPQGQYPPGYQPQSIPPGQPQMQMMPRQPPGGQQIPQQMPVNQNQPPSYR</sequence>
<feature type="compositionally biased region" description="Low complexity" evidence="2">
    <location>
        <begin position="1284"/>
        <end position="1293"/>
    </location>
</feature>
<dbReference type="Proteomes" id="UP000039865">
    <property type="component" value="Unassembled WGS sequence"/>
</dbReference>
<feature type="compositionally biased region" description="Low complexity" evidence="2">
    <location>
        <begin position="22"/>
        <end position="34"/>
    </location>
</feature>
<dbReference type="InterPro" id="IPR014012">
    <property type="entry name" value="HSA_dom"/>
</dbReference>
<feature type="region of interest" description="Disordered" evidence="2">
    <location>
        <begin position="1253"/>
        <end position="1314"/>
    </location>
</feature>
<feature type="compositionally biased region" description="Low complexity" evidence="2">
    <location>
        <begin position="134"/>
        <end position="144"/>
    </location>
</feature>
<feature type="region of interest" description="Disordered" evidence="2">
    <location>
        <begin position="1343"/>
        <end position="1392"/>
    </location>
</feature>
<evidence type="ECO:0000259" key="3">
    <source>
        <dbReference type="PROSITE" id="PS51204"/>
    </source>
</evidence>
<feature type="region of interest" description="Disordered" evidence="2">
    <location>
        <begin position="619"/>
        <end position="655"/>
    </location>
</feature>
<feature type="compositionally biased region" description="Low complexity" evidence="2">
    <location>
        <begin position="1343"/>
        <end position="1355"/>
    </location>
</feature>
<evidence type="ECO:0000256" key="2">
    <source>
        <dbReference type="SAM" id="MobiDB-lite"/>
    </source>
</evidence>
<evidence type="ECO:0000313" key="5">
    <source>
        <dbReference type="Proteomes" id="UP000039865"/>
    </source>
</evidence>
<keyword evidence="1" id="KW-0175">Coiled coil</keyword>
<feature type="compositionally biased region" description="Gly residues" evidence="2">
    <location>
        <begin position="1294"/>
        <end position="1305"/>
    </location>
</feature>
<feature type="compositionally biased region" description="Low complexity" evidence="2">
    <location>
        <begin position="110"/>
        <end position="122"/>
    </location>
</feature>
<dbReference type="EMBL" id="CCKQ01014403">
    <property type="protein sequence ID" value="CDW86160.1"/>
    <property type="molecule type" value="Genomic_DNA"/>
</dbReference>
<feature type="region of interest" description="Disordered" evidence="2">
    <location>
        <begin position="72"/>
        <end position="150"/>
    </location>
</feature>
<organism evidence="4 5">
    <name type="scientific">Stylonychia lemnae</name>
    <name type="common">Ciliate</name>
    <dbReference type="NCBI Taxonomy" id="5949"/>
    <lineage>
        <taxon>Eukaryota</taxon>
        <taxon>Sar</taxon>
        <taxon>Alveolata</taxon>
        <taxon>Ciliophora</taxon>
        <taxon>Intramacronucleata</taxon>
        <taxon>Spirotrichea</taxon>
        <taxon>Stichotrichia</taxon>
        <taxon>Sporadotrichida</taxon>
        <taxon>Oxytrichidae</taxon>
        <taxon>Stylonychinae</taxon>
        <taxon>Stylonychia</taxon>
    </lineage>
</organism>
<name>A0A078AUT6_STYLE</name>
<dbReference type="SMART" id="SM00573">
    <property type="entry name" value="HSA"/>
    <property type="match status" value="1"/>
</dbReference>
<reference evidence="4 5" key="1">
    <citation type="submission" date="2014-06" db="EMBL/GenBank/DDBJ databases">
        <authorList>
            <person name="Swart Estienne"/>
        </authorList>
    </citation>
    <scope>NUCLEOTIDE SEQUENCE [LARGE SCALE GENOMIC DNA]</scope>
    <source>
        <strain evidence="4 5">130c</strain>
    </source>
</reference>
<feature type="region of interest" description="Disordered" evidence="2">
    <location>
        <begin position="1"/>
        <end position="34"/>
    </location>
</feature>
<keyword evidence="5" id="KW-1185">Reference proteome</keyword>
<accession>A0A078AUT6</accession>
<evidence type="ECO:0000256" key="1">
    <source>
        <dbReference type="SAM" id="Coils"/>
    </source>
</evidence>
<feature type="compositionally biased region" description="Low complexity" evidence="2">
    <location>
        <begin position="1362"/>
        <end position="1392"/>
    </location>
</feature>
<evidence type="ECO:0000313" key="4">
    <source>
        <dbReference type="EMBL" id="CDW86160.1"/>
    </source>
</evidence>
<gene>
    <name evidence="4" type="primary">Contig4979.g5324</name>
    <name evidence="4" type="ORF">STYLEM_15251</name>
</gene>